<protein>
    <recommendedName>
        <fullName evidence="4">Transmembrane protein</fullName>
    </recommendedName>
</protein>
<keyword evidence="1" id="KW-0812">Transmembrane</keyword>
<dbReference type="Proteomes" id="UP001174909">
    <property type="component" value="Unassembled WGS sequence"/>
</dbReference>
<evidence type="ECO:0000313" key="2">
    <source>
        <dbReference type="EMBL" id="CAI8048399.1"/>
    </source>
</evidence>
<gene>
    <name evidence="2" type="ORF">GBAR_LOCUS26704</name>
</gene>
<proteinExistence type="predicted"/>
<dbReference type="EMBL" id="CASHTH010003726">
    <property type="protein sequence ID" value="CAI8048399.1"/>
    <property type="molecule type" value="Genomic_DNA"/>
</dbReference>
<evidence type="ECO:0008006" key="4">
    <source>
        <dbReference type="Google" id="ProtNLM"/>
    </source>
</evidence>
<name>A0AA35X8Q3_GEOBA</name>
<feature type="transmembrane region" description="Helical" evidence="1">
    <location>
        <begin position="31"/>
        <end position="51"/>
    </location>
</feature>
<reference evidence="2" key="1">
    <citation type="submission" date="2023-03" db="EMBL/GenBank/DDBJ databases">
        <authorList>
            <person name="Steffen K."/>
            <person name="Cardenas P."/>
        </authorList>
    </citation>
    <scope>NUCLEOTIDE SEQUENCE</scope>
</reference>
<organism evidence="2 3">
    <name type="scientific">Geodia barretti</name>
    <name type="common">Barrett's horny sponge</name>
    <dbReference type="NCBI Taxonomy" id="519541"/>
    <lineage>
        <taxon>Eukaryota</taxon>
        <taxon>Metazoa</taxon>
        <taxon>Porifera</taxon>
        <taxon>Demospongiae</taxon>
        <taxon>Heteroscleromorpha</taxon>
        <taxon>Tetractinellida</taxon>
        <taxon>Astrophorina</taxon>
        <taxon>Geodiidae</taxon>
        <taxon>Geodia</taxon>
    </lineage>
</organism>
<evidence type="ECO:0000313" key="3">
    <source>
        <dbReference type="Proteomes" id="UP001174909"/>
    </source>
</evidence>
<accession>A0AA35X8Q3</accession>
<comment type="caution">
    <text evidence="2">The sequence shown here is derived from an EMBL/GenBank/DDBJ whole genome shotgun (WGS) entry which is preliminary data.</text>
</comment>
<dbReference type="AlphaFoldDB" id="A0AA35X8Q3"/>
<keyword evidence="1" id="KW-1133">Transmembrane helix</keyword>
<feature type="transmembrane region" description="Helical" evidence="1">
    <location>
        <begin position="77"/>
        <end position="106"/>
    </location>
</feature>
<keyword evidence="1" id="KW-0472">Membrane</keyword>
<sequence length="155" mass="17124">MASFHESKAARTAQTKAVVARAKARAPPPGPVILAAILSLACFLVSDYLLFDDTPCDVDFSPQTYLQSHLWTSQNGWIYYTISRVLLCVLVFVVFCVALACLLGLCGVKWRQSPNKDPITNITTIPSYITPTISYFIHHPVLYPSLVTFIVCTVV</sequence>
<keyword evidence="3" id="KW-1185">Reference proteome</keyword>
<evidence type="ECO:0000256" key="1">
    <source>
        <dbReference type="SAM" id="Phobius"/>
    </source>
</evidence>